<keyword evidence="2" id="KW-1185">Reference proteome</keyword>
<dbReference type="Proteomes" id="UP000055024">
    <property type="component" value="Unassembled WGS sequence"/>
</dbReference>
<name>A0A0V1GU46_9BILA</name>
<evidence type="ECO:0000313" key="1">
    <source>
        <dbReference type="EMBL" id="KRZ01589.1"/>
    </source>
</evidence>
<comment type="caution">
    <text evidence="1">The sequence shown here is derived from an EMBL/GenBank/DDBJ whole genome shotgun (WGS) entry which is preliminary data.</text>
</comment>
<accession>A0A0V1GU46</accession>
<organism evidence="1 2">
    <name type="scientific">Trichinella zimbabwensis</name>
    <dbReference type="NCBI Taxonomy" id="268475"/>
    <lineage>
        <taxon>Eukaryota</taxon>
        <taxon>Metazoa</taxon>
        <taxon>Ecdysozoa</taxon>
        <taxon>Nematoda</taxon>
        <taxon>Enoplea</taxon>
        <taxon>Dorylaimia</taxon>
        <taxon>Trichinellida</taxon>
        <taxon>Trichinellidae</taxon>
        <taxon>Trichinella</taxon>
    </lineage>
</organism>
<sequence length="352" mass="40439">MLCHQSGTWSPIIPLSTHHEISLHQIIKLKKKNHIMKNCSLATSLAPHYFHPNCRPNIKTDVQAYYYNTISGNSEEDFNFDHSSHCSVLFICTRQKQPYYKKLIISRRCFYHDRELTLSSDDFPHCKSNVKTIEEVKIRYECIMHRDINKIMIILSESNCIGRVRYDVSSDGTVEITSRQSNSAVCGIHHAKVVLFSMMSVLMATRVPLPIKAFPWRLSVHLFFTKKTCMLYGSSRLRHNNCSILPLWYYELASMGSKGGMKISIATKCVNAIRIAVESQLTPLLSKWDVGVRFRFQRVMDYVNKIKGRSVLAVVAMKVIHSGSQFRVVYGKEIMVFGSLCRNAENQVVAYR</sequence>
<gene>
    <name evidence="1" type="ORF">T11_4928</name>
</gene>
<protein>
    <submittedName>
        <fullName evidence="1">Uncharacterized protein</fullName>
    </submittedName>
</protein>
<evidence type="ECO:0000313" key="2">
    <source>
        <dbReference type="Proteomes" id="UP000055024"/>
    </source>
</evidence>
<proteinExistence type="predicted"/>
<dbReference type="AlphaFoldDB" id="A0A0V1GU46"/>
<dbReference type="EMBL" id="JYDP01000276">
    <property type="protein sequence ID" value="KRZ01589.1"/>
    <property type="molecule type" value="Genomic_DNA"/>
</dbReference>
<reference evidence="1 2" key="1">
    <citation type="submission" date="2015-01" db="EMBL/GenBank/DDBJ databases">
        <title>Evolution of Trichinella species and genotypes.</title>
        <authorList>
            <person name="Korhonen P.K."/>
            <person name="Edoardo P."/>
            <person name="Giuseppe L.R."/>
            <person name="Gasser R.B."/>
        </authorList>
    </citation>
    <scope>NUCLEOTIDE SEQUENCE [LARGE SCALE GENOMIC DNA]</scope>
    <source>
        <strain evidence="1">ISS1029</strain>
    </source>
</reference>